<dbReference type="Pfam" id="PF00583">
    <property type="entry name" value="Acetyltransf_1"/>
    <property type="match status" value="1"/>
</dbReference>
<dbReference type="InterPro" id="IPR000182">
    <property type="entry name" value="GNAT_dom"/>
</dbReference>
<gene>
    <name evidence="4" type="ORF">ACFYKX_20255</name>
</gene>
<evidence type="ECO:0000256" key="2">
    <source>
        <dbReference type="ARBA" id="ARBA00023315"/>
    </source>
</evidence>
<dbReference type="PANTHER" id="PTHR43420:SF47">
    <property type="entry name" value="N-ACETYLTRANSFERASE DOMAIN-CONTAINING PROTEIN"/>
    <property type="match status" value="1"/>
</dbReference>
<dbReference type="CDD" id="cd04301">
    <property type="entry name" value="NAT_SF"/>
    <property type="match status" value="1"/>
</dbReference>
<dbReference type="PROSITE" id="PS51186">
    <property type="entry name" value="GNAT"/>
    <property type="match status" value="1"/>
</dbReference>
<dbReference type="PANTHER" id="PTHR43420">
    <property type="entry name" value="ACETYLTRANSFERASE"/>
    <property type="match status" value="1"/>
</dbReference>
<comment type="caution">
    <text evidence="4">The sequence shown here is derived from an EMBL/GenBank/DDBJ whole genome shotgun (WGS) entry which is preliminary data.</text>
</comment>
<keyword evidence="5" id="KW-1185">Reference proteome</keyword>
<evidence type="ECO:0000313" key="5">
    <source>
        <dbReference type="Proteomes" id="UP001601059"/>
    </source>
</evidence>
<dbReference type="RefSeq" id="WP_389363058.1">
    <property type="nucleotide sequence ID" value="NZ_JBIACK010000012.1"/>
</dbReference>
<evidence type="ECO:0000256" key="1">
    <source>
        <dbReference type="ARBA" id="ARBA00022679"/>
    </source>
</evidence>
<keyword evidence="1" id="KW-0808">Transferase</keyword>
<feature type="domain" description="N-acetyltransferase" evidence="3">
    <location>
        <begin position="2"/>
        <end position="155"/>
    </location>
</feature>
<dbReference type="InterPro" id="IPR050680">
    <property type="entry name" value="YpeA/RimI_acetyltransf"/>
</dbReference>
<evidence type="ECO:0000313" key="4">
    <source>
        <dbReference type="EMBL" id="MFE8702944.1"/>
    </source>
</evidence>
<dbReference type="Proteomes" id="UP001601059">
    <property type="component" value="Unassembled WGS sequence"/>
</dbReference>
<dbReference type="Gene3D" id="3.40.630.30">
    <property type="match status" value="1"/>
</dbReference>
<accession>A0ABW6KFE1</accession>
<reference evidence="4 5" key="1">
    <citation type="submission" date="2024-08" db="EMBL/GenBank/DDBJ databases">
        <title>Two novel Cytobacillus novel species.</title>
        <authorList>
            <person name="Liu G."/>
        </authorList>
    </citation>
    <scope>NUCLEOTIDE SEQUENCE [LARGE SCALE GENOMIC DNA]</scope>
    <source>
        <strain evidence="4 5">FJAT-54145</strain>
    </source>
</reference>
<sequence>MVEIKRLAECTLEEAVEAWNLGFEGYFFDMKITVDQFVNRMASEGISPTLSIVAFDHKQPIGIVKSGIRTLNGKKVAWNGGTGVAPAYRSKGVGKKLIEAAINLYKNEKVDVAYLEAISENANAIKLYEKLGYSIIDDLEYLELKGPVTGRQTTPKDYRIENLPTPLLEHIPFYKHFNAWQTNWRSAKDSQAIVAYNSEGTEVGYANFRKSYNDQGEHVGTVLFQCEADPRLEEASRITLELILHVFGDFSDDIRRLIPNLPVQNSSITYAVLKELGFSPTVTQVLMRREV</sequence>
<evidence type="ECO:0000259" key="3">
    <source>
        <dbReference type="PROSITE" id="PS51186"/>
    </source>
</evidence>
<proteinExistence type="predicted"/>
<protein>
    <submittedName>
        <fullName evidence="4">GNAT family N-acetyltransferase</fullName>
    </submittedName>
</protein>
<dbReference type="InterPro" id="IPR016181">
    <property type="entry name" value="Acyl_CoA_acyltransferase"/>
</dbReference>
<name>A0ABW6KFE1_9BACI</name>
<dbReference type="SUPFAM" id="SSF55729">
    <property type="entry name" value="Acyl-CoA N-acyltransferases (Nat)"/>
    <property type="match status" value="1"/>
</dbReference>
<keyword evidence="2" id="KW-0012">Acyltransferase</keyword>
<dbReference type="EMBL" id="JBIACK010000012">
    <property type="protein sequence ID" value="MFE8702944.1"/>
    <property type="molecule type" value="Genomic_DNA"/>
</dbReference>
<organism evidence="4 5">
    <name type="scientific">Cytobacillus spartinae</name>
    <dbReference type="NCBI Taxonomy" id="3299023"/>
    <lineage>
        <taxon>Bacteria</taxon>
        <taxon>Bacillati</taxon>
        <taxon>Bacillota</taxon>
        <taxon>Bacilli</taxon>
        <taxon>Bacillales</taxon>
        <taxon>Bacillaceae</taxon>
        <taxon>Cytobacillus</taxon>
    </lineage>
</organism>